<evidence type="ECO:0000256" key="1">
    <source>
        <dbReference type="SAM" id="Phobius"/>
    </source>
</evidence>
<feature type="transmembrane region" description="Helical" evidence="1">
    <location>
        <begin position="12"/>
        <end position="29"/>
    </location>
</feature>
<evidence type="ECO:0000313" key="2">
    <source>
        <dbReference type="EMBL" id="SHH13129.1"/>
    </source>
</evidence>
<sequence length="99" mass="10829">MTSTEYKKCEDRAFYLLLGCIALGVFAFITEMVFIQSEWAPVVGLVKGLALGEIGALLPAVYSGFTLFRMKASSSMLKMVLVLSLCWFFAVAAVFVVNS</sequence>
<accession>A0A1M5QH81</accession>
<organism evidence="2 3">
    <name type="scientific">Marisediminitalea aggregata</name>
    <dbReference type="NCBI Taxonomy" id="634436"/>
    <lineage>
        <taxon>Bacteria</taxon>
        <taxon>Pseudomonadati</taxon>
        <taxon>Pseudomonadota</taxon>
        <taxon>Gammaproteobacteria</taxon>
        <taxon>Alteromonadales</taxon>
        <taxon>Alteromonadaceae</taxon>
        <taxon>Marisediminitalea</taxon>
    </lineage>
</organism>
<proteinExistence type="predicted"/>
<feature type="transmembrane region" description="Helical" evidence="1">
    <location>
        <begin position="80"/>
        <end position="97"/>
    </location>
</feature>
<dbReference type="RefSeq" id="WP_073324814.1">
    <property type="nucleotide sequence ID" value="NZ_FQWD01000006.1"/>
</dbReference>
<keyword evidence="1" id="KW-1133">Transmembrane helix</keyword>
<dbReference type="OrthoDB" id="9980022at2"/>
<protein>
    <submittedName>
        <fullName evidence="2">Uncharacterized protein</fullName>
    </submittedName>
</protein>
<keyword evidence="1" id="KW-0472">Membrane</keyword>
<evidence type="ECO:0000313" key="3">
    <source>
        <dbReference type="Proteomes" id="UP000184520"/>
    </source>
</evidence>
<reference evidence="3" key="1">
    <citation type="submission" date="2016-11" db="EMBL/GenBank/DDBJ databases">
        <authorList>
            <person name="Varghese N."/>
            <person name="Submissions S."/>
        </authorList>
    </citation>
    <scope>NUCLEOTIDE SEQUENCE [LARGE SCALE GENOMIC DNA]</scope>
    <source>
        <strain evidence="3">CGMCC 1.8995</strain>
    </source>
</reference>
<feature type="transmembrane region" description="Helical" evidence="1">
    <location>
        <begin position="49"/>
        <end position="68"/>
    </location>
</feature>
<dbReference type="AlphaFoldDB" id="A0A1M5QH81"/>
<dbReference type="STRING" id="634436.SAMN05216361_3893"/>
<dbReference type="EMBL" id="FQWD01000006">
    <property type="protein sequence ID" value="SHH13129.1"/>
    <property type="molecule type" value="Genomic_DNA"/>
</dbReference>
<keyword evidence="1" id="KW-0812">Transmembrane</keyword>
<gene>
    <name evidence="2" type="ORF">SAMN05216361_3893</name>
</gene>
<keyword evidence="3" id="KW-1185">Reference proteome</keyword>
<name>A0A1M5QH81_9ALTE</name>
<dbReference type="Proteomes" id="UP000184520">
    <property type="component" value="Unassembled WGS sequence"/>
</dbReference>